<proteinExistence type="predicted"/>
<evidence type="ECO:0000313" key="1">
    <source>
        <dbReference type="EMBL" id="AKD25679.1"/>
    </source>
</evidence>
<name>A0A0E3V0Y2_9BURK</name>
<gene>
    <name evidence="1" type="ORF">CL55_00013460</name>
</gene>
<sequence>MTNQTAVLALINIAAGSSGWGLSRYVLGKYPFAGLQGLQFCKVLGSGFNGGFSTKPSLTKQGFFCVFDEPENAAAFLKHAAILRAYKDHSSEMFTATLQAYSSRGSWSSFPMQDLAAKPIRGPIASLTRASIRPTKAMQFWSKAKPAEVSINQASGKILTAGLGEAPYLRQATFTIWNDEQSLDRYAQEGAHLAAIKAAYGKDYFSESMFTRFVVNSAQGVWQGKYVEIA</sequence>
<dbReference type="EC" id="1.14.15.9" evidence="1"/>
<accession>A0A0E3V0Y2</accession>
<organism evidence="1 2">
    <name type="scientific">Polynucleobacter duraquae</name>
    <dbReference type="NCBI Taxonomy" id="1835254"/>
    <lineage>
        <taxon>Bacteria</taxon>
        <taxon>Pseudomonadati</taxon>
        <taxon>Pseudomonadota</taxon>
        <taxon>Betaproteobacteria</taxon>
        <taxon>Burkholderiales</taxon>
        <taxon>Burkholderiaceae</taxon>
        <taxon>Polynucleobacter</taxon>
    </lineage>
</organism>
<evidence type="ECO:0000313" key="2">
    <source>
        <dbReference type="Proteomes" id="UP000061135"/>
    </source>
</evidence>
<keyword evidence="1" id="KW-0503">Monooxygenase</keyword>
<dbReference type="OrthoDB" id="1122317at2"/>
<keyword evidence="1" id="KW-0560">Oxidoreductase</keyword>
<dbReference type="EMBL" id="CP007501">
    <property type="protein sequence ID" value="AKD25679.1"/>
    <property type="molecule type" value="Genomic_DNA"/>
</dbReference>
<reference evidence="1 2" key="1">
    <citation type="submission" date="2014-03" db="EMBL/GenBank/DDBJ databases">
        <title>Genome of Polynucleobacter strain MWH-MoK4.</title>
        <authorList>
            <person name="Hahn M.W."/>
        </authorList>
    </citation>
    <scope>NUCLEOTIDE SEQUENCE [LARGE SCALE GENOMIC DNA]</scope>
    <source>
        <strain evidence="1 2">MWH-MoK4</strain>
    </source>
</reference>
<keyword evidence="2" id="KW-1185">Reference proteome</keyword>
<protein>
    <submittedName>
        <fullName evidence="1">Spheroidene monooxygenase</fullName>
        <ecNumber evidence="1">1.14.15.9</ecNumber>
    </submittedName>
</protein>
<dbReference type="GO" id="GO:0043823">
    <property type="term" value="F:spheroidene monooxygenase activity"/>
    <property type="evidence" value="ECO:0007669"/>
    <property type="project" value="UniProtKB-EC"/>
</dbReference>
<dbReference type="InterPro" id="IPR049574">
    <property type="entry name" value="CrtA-like"/>
</dbReference>
<dbReference type="STRING" id="1835254.CL55_00013460"/>
<dbReference type="Proteomes" id="UP000061135">
    <property type="component" value="Chromosome"/>
</dbReference>
<dbReference type="KEGG" id="pdq:CL55_00013460"/>
<dbReference type="AlphaFoldDB" id="A0A0E3V0Y2"/>
<dbReference type="RefSeq" id="WP_046330411.1">
    <property type="nucleotide sequence ID" value="NZ_CP007501.1"/>
</dbReference>
<dbReference type="PATRIC" id="fig|576611.7.peg.1368"/>
<dbReference type="HOGENOM" id="CLU_064051_0_0_4"/>
<dbReference type="CDD" id="cd21650">
    <property type="entry name" value="CrtA-like"/>
    <property type="match status" value="1"/>
</dbReference>